<dbReference type="Proteomes" id="UP000431901">
    <property type="component" value="Unassembled WGS sequence"/>
</dbReference>
<dbReference type="EMBL" id="WUTW01000002">
    <property type="protein sequence ID" value="MXQ65656.1"/>
    <property type="molecule type" value="Genomic_DNA"/>
</dbReference>
<reference evidence="1 2" key="1">
    <citation type="submission" date="2019-12" db="EMBL/GenBank/DDBJ databases">
        <title>Nocardia macrotermitis sp. nov. and Nocardia aurantia sp. nov., isolated from the gut of the fungus growing-termite Macrotermes natalensis.</title>
        <authorList>
            <person name="Christine B."/>
            <person name="Rene B."/>
        </authorList>
    </citation>
    <scope>NUCLEOTIDE SEQUENCE [LARGE SCALE GENOMIC DNA]</scope>
    <source>
        <strain evidence="1 2">DSM 102126</strain>
    </source>
</reference>
<evidence type="ECO:0000313" key="1">
    <source>
        <dbReference type="EMBL" id="MXQ65656.1"/>
    </source>
</evidence>
<name>A0A6I4WCL2_9ACTN</name>
<accession>A0A6I4WCL2</accession>
<sequence>MRVLIRVEGAATGRTLLNWLLADPVSGEAEITPAAGGPGEMGAELVQAVIANEIALTSLAFSVLTWWDARRRKPGETDAEVWLEVGGTAVRVKGSDHEEVARIVRALTEDAGSRPQP</sequence>
<keyword evidence="2" id="KW-1185">Reference proteome</keyword>
<protein>
    <submittedName>
        <fullName evidence="1">Uncharacterized protein</fullName>
    </submittedName>
</protein>
<dbReference type="InterPro" id="IPR045428">
    <property type="entry name" value="EACC1"/>
</dbReference>
<gene>
    <name evidence="1" type="ORF">GQ466_16635</name>
</gene>
<organism evidence="1 2">
    <name type="scientific">Actinomadura rayongensis</name>
    <dbReference type="NCBI Taxonomy" id="1429076"/>
    <lineage>
        <taxon>Bacteria</taxon>
        <taxon>Bacillati</taxon>
        <taxon>Actinomycetota</taxon>
        <taxon>Actinomycetes</taxon>
        <taxon>Streptosporangiales</taxon>
        <taxon>Thermomonosporaceae</taxon>
        <taxon>Actinomadura</taxon>
    </lineage>
</organism>
<dbReference type="RefSeq" id="WP_161103724.1">
    <property type="nucleotide sequence ID" value="NZ_JBHLYI010000006.1"/>
</dbReference>
<dbReference type="AlphaFoldDB" id="A0A6I4WCL2"/>
<comment type="caution">
    <text evidence="1">The sequence shown here is derived from an EMBL/GenBank/DDBJ whole genome shotgun (WGS) entry which is preliminary data.</text>
</comment>
<dbReference type="Pfam" id="PF19953">
    <property type="entry name" value="EACC1"/>
    <property type="match status" value="1"/>
</dbReference>
<evidence type="ECO:0000313" key="2">
    <source>
        <dbReference type="Proteomes" id="UP000431901"/>
    </source>
</evidence>
<proteinExistence type="predicted"/>